<dbReference type="GO" id="GO:0006047">
    <property type="term" value="P:UDP-N-acetylglucosamine metabolic process"/>
    <property type="evidence" value="ECO:0007669"/>
    <property type="project" value="TreeGrafter"/>
</dbReference>
<dbReference type="GO" id="GO:0006487">
    <property type="term" value="P:protein N-linked glycosylation"/>
    <property type="evidence" value="ECO:0007669"/>
    <property type="project" value="TreeGrafter"/>
</dbReference>
<dbReference type="Proteomes" id="UP000013783">
    <property type="component" value="Unassembled WGS sequence"/>
</dbReference>
<dbReference type="Proteomes" id="UP000014148">
    <property type="component" value="Unassembled WGS sequence"/>
</dbReference>
<proteinExistence type="predicted"/>
<dbReference type="InterPro" id="IPR035466">
    <property type="entry name" value="GlmS/AgaS_SIS"/>
</dbReference>
<evidence type="ECO:0000313" key="6">
    <source>
        <dbReference type="Proteomes" id="UP000014148"/>
    </source>
</evidence>
<dbReference type="Gene3D" id="3.40.50.10490">
    <property type="entry name" value="Glucose-6-phosphate isomerase like protein, domain 1"/>
    <property type="match status" value="2"/>
</dbReference>
<protein>
    <recommendedName>
        <fullName evidence="2">SIS domain-containing protein</fullName>
    </recommendedName>
</protein>
<accession>R2R3Z7</accession>
<feature type="domain" description="SIS" evidence="2">
    <location>
        <begin position="60"/>
        <end position="217"/>
    </location>
</feature>
<dbReference type="InterPro" id="IPR035490">
    <property type="entry name" value="GlmS/FrlB_SIS"/>
</dbReference>
<dbReference type="PROSITE" id="PS51464">
    <property type="entry name" value="SIS"/>
    <property type="match status" value="1"/>
</dbReference>
<evidence type="ECO:0000259" key="2">
    <source>
        <dbReference type="PROSITE" id="PS51464"/>
    </source>
</evidence>
<dbReference type="InterPro" id="IPR046348">
    <property type="entry name" value="SIS_dom_sf"/>
</dbReference>
<evidence type="ECO:0000313" key="5">
    <source>
        <dbReference type="Proteomes" id="UP000013783"/>
    </source>
</evidence>
<gene>
    <name evidence="4" type="ORF">I585_02315</name>
    <name evidence="3" type="ORF">UAI_03133</name>
</gene>
<dbReference type="CDD" id="cd05009">
    <property type="entry name" value="SIS_GlmS_GlmD_2"/>
    <property type="match status" value="1"/>
</dbReference>
<dbReference type="AlphaFoldDB" id="R2R3Z7"/>
<dbReference type="EMBL" id="ASWA01000003">
    <property type="protein sequence ID" value="EOT66794.1"/>
    <property type="molecule type" value="Genomic_DNA"/>
</dbReference>
<organism evidence="3 5">
    <name type="scientific">Enterococcus malodoratus ATCC 43197</name>
    <dbReference type="NCBI Taxonomy" id="1158601"/>
    <lineage>
        <taxon>Bacteria</taxon>
        <taxon>Bacillati</taxon>
        <taxon>Bacillota</taxon>
        <taxon>Bacilli</taxon>
        <taxon>Lactobacillales</taxon>
        <taxon>Enterococcaceae</taxon>
        <taxon>Enterococcus</taxon>
    </lineage>
</organism>
<dbReference type="STRING" id="71451.RV07_GL001498"/>
<evidence type="ECO:0000313" key="4">
    <source>
        <dbReference type="EMBL" id="EOT66794.1"/>
    </source>
</evidence>
<name>R2R3Z7_9ENTE</name>
<dbReference type="PANTHER" id="PTHR10937:SF17">
    <property type="entry name" value="GLUCOSAMINE-FRUCTOSE-6-PHOSPHATE AMINOTRANSFERASE"/>
    <property type="match status" value="1"/>
</dbReference>
<dbReference type="GO" id="GO:0006002">
    <property type="term" value="P:fructose 6-phosphate metabolic process"/>
    <property type="evidence" value="ECO:0007669"/>
    <property type="project" value="TreeGrafter"/>
</dbReference>
<dbReference type="eggNOG" id="COG0449">
    <property type="taxonomic scope" value="Bacteria"/>
</dbReference>
<comment type="caution">
    <text evidence="3">The sequence shown here is derived from an EMBL/GenBank/DDBJ whole genome shotgun (WGS) entry which is preliminary data.</text>
</comment>
<sequence>MSVTLPIITYYYKNNMKNTLALLSEILYTDSGNVTENKEAIFMIQKNPTMMTYINEEPEIFNTILKGYPENVPSITGTNWLILATGSSINAAFSAKYYIEKMTNIHISIEEPFKFDYYEKLRPEIDVIIGISQSGESTSTINALQKISQEHPQIQRIGLTGKTTSEIATVVDTVIDIENGEERVGYVTKGFSATILKLMLMGLKAARNVNLLDASQEESELQEFRKAIAELPAVIEKTERFFDRWAVQLVQASRFTSLCCGSAIGTALEMQTKFCETVRVPSQGMDIEVFMHGPYLEVNPNHQLFFIETNSPVNDRLLRLRDYEQQHVKNLYTLTLNKSNDDRTLGLDLEIDEYKAPLFMIVPFQLLAHHIAEALGNNLPKRIYTDFGVAMNSKTKPGDYA</sequence>
<keyword evidence="1" id="KW-0677">Repeat</keyword>
<dbReference type="Pfam" id="PF01380">
    <property type="entry name" value="SIS"/>
    <property type="match status" value="1"/>
</dbReference>
<keyword evidence="6" id="KW-1185">Reference proteome</keyword>
<dbReference type="CDD" id="cd05008">
    <property type="entry name" value="SIS_GlmS_GlmD_1"/>
    <property type="match status" value="1"/>
</dbReference>
<evidence type="ECO:0000256" key="1">
    <source>
        <dbReference type="ARBA" id="ARBA00022737"/>
    </source>
</evidence>
<dbReference type="GO" id="GO:0004360">
    <property type="term" value="F:glutamine-fructose-6-phosphate transaminase (isomerizing) activity"/>
    <property type="evidence" value="ECO:0007669"/>
    <property type="project" value="TreeGrafter"/>
</dbReference>
<reference evidence="4 6" key="2">
    <citation type="submission" date="2013-03" db="EMBL/GenBank/DDBJ databases">
        <title>The Genome Sequence of Enterococcus malodoratus ATCC_43197 (PacBio/Illumina hybrid assembly).</title>
        <authorList>
            <consortium name="The Broad Institute Genomics Platform"/>
            <consortium name="The Broad Institute Genome Sequencing Center for Infectious Disease"/>
            <person name="Earl A."/>
            <person name="Russ C."/>
            <person name="Gilmore M."/>
            <person name="Surin D."/>
            <person name="Walker B."/>
            <person name="Young S."/>
            <person name="Zeng Q."/>
            <person name="Gargeya S."/>
            <person name="Fitzgerald M."/>
            <person name="Haas B."/>
            <person name="Abouelleil A."/>
            <person name="Allen A.W."/>
            <person name="Alvarado L."/>
            <person name="Arachchi H.M."/>
            <person name="Berlin A.M."/>
            <person name="Chapman S.B."/>
            <person name="Gainer-Dewar J."/>
            <person name="Goldberg J."/>
            <person name="Griggs A."/>
            <person name="Gujja S."/>
            <person name="Hansen M."/>
            <person name="Howarth C."/>
            <person name="Imamovic A."/>
            <person name="Ireland A."/>
            <person name="Larimer J."/>
            <person name="McCowan C."/>
            <person name="Murphy C."/>
            <person name="Pearson M."/>
            <person name="Poon T.W."/>
            <person name="Priest M."/>
            <person name="Roberts A."/>
            <person name="Saif S."/>
            <person name="Shea T."/>
            <person name="Sisk P."/>
            <person name="Sykes S."/>
            <person name="Wortman J."/>
            <person name="Nusbaum C."/>
            <person name="Birren B."/>
        </authorList>
    </citation>
    <scope>NUCLEOTIDE SEQUENCE [LARGE SCALE GENOMIC DNA]</scope>
    <source>
        <strain evidence="4 6">ATCC 43197</strain>
    </source>
</reference>
<dbReference type="PANTHER" id="PTHR10937">
    <property type="entry name" value="GLUCOSAMINE--FRUCTOSE-6-PHOSPHATE AMINOTRANSFERASE, ISOMERIZING"/>
    <property type="match status" value="1"/>
</dbReference>
<dbReference type="SUPFAM" id="SSF53697">
    <property type="entry name" value="SIS domain"/>
    <property type="match status" value="1"/>
</dbReference>
<evidence type="ECO:0000313" key="3">
    <source>
        <dbReference type="EMBL" id="EOH75331.1"/>
    </source>
</evidence>
<dbReference type="InterPro" id="IPR001347">
    <property type="entry name" value="SIS_dom"/>
</dbReference>
<dbReference type="PATRIC" id="fig|1158601.3.peg.3103"/>
<dbReference type="GO" id="GO:0097367">
    <property type="term" value="F:carbohydrate derivative binding"/>
    <property type="evidence" value="ECO:0007669"/>
    <property type="project" value="InterPro"/>
</dbReference>
<reference evidence="3 5" key="1">
    <citation type="submission" date="2013-02" db="EMBL/GenBank/DDBJ databases">
        <title>The Genome Sequence of Enterococcus malodoratus ATCC_43197.</title>
        <authorList>
            <consortium name="The Broad Institute Genome Sequencing Platform"/>
            <consortium name="The Broad Institute Genome Sequencing Center for Infectious Disease"/>
            <person name="Earl A.M."/>
            <person name="Gilmore M.S."/>
            <person name="Lebreton F."/>
            <person name="Walker B."/>
            <person name="Young S.K."/>
            <person name="Zeng Q."/>
            <person name="Gargeya S."/>
            <person name="Fitzgerald M."/>
            <person name="Haas B."/>
            <person name="Abouelleil A."/>
            <person name="Alvarado L."/>
            <person name="Arachchi H.M."/>
            <person name="Berlin A.M."/>
            <person name="Chapman S.B."/>
            <person name="Dewar J."/>
            <person name="Goldberg J."/>
            <person name="Griggs A."/>
            <person name="Gujja S."/>
            <person name="Hansen M."/>
            <person name="Howarth C."/>
            <person name="Imamovic A."/>
            <person name="Larimer J."/>
            <person name="McCowan C."/>
            <person name="Murphy C."/>
            <person name="Neiman D."/>
            <person name="Pearson M."/>
            <person name="Priest M."/>
            <person name="Roberts A."/>
            <person name="Saif S."/>
            <person name="Shea T."/>
            <person name="Sisk P."/>
            <person name="Sykes S."/>
            <person name="Wortman J."/>
            <person name="Nusbaum C."/>
            <person name="Birren B."/>
        </authorList>
    </citation>
    <scope>NUCLEOTIDE SEQUENCE [LARGE SCALE GENOMIC DNA]</scope>
    <source>
        <strain evidence="3 5">ATCC 43197</strain>
    </source>
</reference>
<dbReference type="EMBL" id="AJAK01000020">
    <property type="protein sequence ID" value="EOH75331.1"/>
    <property type="molecule type" value="Genomic_DNA"/>
</dbReference>